<geneLocation type="plasmid" evidence="2 3">
    <name>RPME01</name>
</geneLocation>
<dbReference type="EMBL" id="CP000556">
    <property type="protein sequence ID" value="ABM97129.1"/>
    <property type="molecule type" value="Genomic_DNA"/>
</dbReference>
<protein>
    <submittedName>
        <fullName evidence="2">Uncharacterized protein</fullName>
    </submittedName>
</protein>
<sequence>MSSIRFRRRALSASTSGPNDADTDALMEVMHDVSVVVDEHGVIEDVRVMASDPVAAMDAVSHMTDEAFQQLPRINVH</sequence>
<organism evidence="2 3">
    <name type="scientific">Methylibium petroleiphilum (strain ATCC BAA-1232 / LMG 22953 / PM1)</name>
    <dbReference type="NCBI Taxonomy" id="420662"/>
    <lineage>
        <taxon>Bacteria</taxon>
        <taxon>Pseudomonadati</taxon>
        <taxon>Pseudomonadota</taxon>
        <taxon>Betaproteobacteria</taxon>
        <taxon>Burkholderiales</taxon>
        <taxon>Sphaerotilaceae</taxon>
        <taxon>Methylibium</taxon>
    </lineage>
</organism>
<dbReference type="KEGG" id="mpt:Mpe_B0354"/>
<dbReference type="AlphaFoldDB" id="A2SNJ0"/>
<reference evidence="2 3" key="1">
    <citation type="journal article" date="2007" name="J. Bacteriol.">
        <title>Whole-genome analysis of the methyl tert-butyl ether-degrading beta-proteobacterium Methylibium petroleiphilum PM1.</title>
        <authorList>
            <person name="Kane S.R."/>
            <person name="Chakicherla A.Y."/>
            <person name="Chain P.S.G."/>
            <person name="Schmidt R."/>
            <person name="Shin M.W."/>
            <person name="Legler T.C."/>
            <person name="Scow K.M."/>
            <person name="Larimer F.W."/>
            <person name="Lucas S.M."/>
            <person name="Richardson P.M."/>
            <person name="Hristova K.R."/>
        </authorList>
    </citation>
    <scope>NUCLEOTIDE SEQUENCE [LARGE SCALE GENOMIC DNA]</scope>
    <source>
        <strain evidence="3">ATCC BAA-1232 / LMG 22953 / PM1</strain>
        <plasmid evidence="2 3">RPME01</plasmid>
    </source>
</reference>
<dbReference type="RefSeq" id="WP_011831717.1">
    <property type="nucleotide sequence ID" value="NC_008826.1"/>
</dbReference>
<keyword evidence="3" id="KW-1185">Reference proteome</keyword>
<dbReference type="HOGENOM" id="CLU_2634058_0_0_4"/>
<proteinExistence type="predicted"/>
<evidence type="ECO:0000313" key="2">
    <source>
        <dbReference type="EMBL" id="ABM97129.1"/>
    </source>
</evidence>
<evidence type="ECO:0000313" key="3">
    <source>
        <dbReference type="Proteomes" id="UP000000366"/>
    </source>
</evidence>
<feature type="compositionally biased region" description="Basic residues" evidence="1">
    <location>
        <begin position="1"/>
        <end position="10"/>
    </location>
</feature>
<feature type="region of interest" description="Disordered" evidence="1">
    <location>
        <begin position="1"/>
        <end position="22"/>
    </location>
</feature>
<keyword evidence="2" id="KW-0614">Plasmid</keyword>
<evidence type="ECO:0000256" key="1">
    <source>
        <dbReference type="SAM" id="MobiDB-lite"/>
    </source>
</evidence>
<dbReference type="Proteomes" id="UP000000366">
    <property type="component" value="Plasmid RPME01"/>
</dbReference>
<accession>A2SNJ0</accession>
<name>A2SNJ0_METPP</name>
<gene>
    <name evidence="2" type="ordered locus">Mpe_B0354</name>
</gene>